<dbReference type="GO" id="GO:0003677">
    <property type="term" value="F:DNA binding"/>
    <property type="evidence" value="ECO:0007669"/>
    <property type="project" value="InterPro"/>
</dbReference>
<name>A0A7W7JX88_9SPHN</name>
<keyword evidence="3" id="KW-0731">Sigma factor</keyword>
<keyword evidence="4" id="KW-0804">Transcription</keyword>
<comment type="caution">
    <text evidence="6">The sequence shown here is derived from an EMBL/GenBank/DDBJ whole genome shotgun (WGS) entry which is preliminary data.</text>
</comment>
<evidence type="ECO:0000256" key="1">
    <source>
        <dbReference type="ARBA" id="ARBA00010641"/>
    </source>
</evidence>
<dbReference type="GO" id="GO:0016987">
    <property type="term" value="F:sigma factor activity"/>
    <property type="evidence" value="ECO:0007669"/>
    <property type="project" value="UniProtKB-KW"/>
</dbReference>
<dbReference type="CDD" id="cd06171">
    <property type="entry name" value="Sigma70_r4"/>
    <property type="match status" value="1"/>
</dbReference>
<evidence type="ECO:0000256" key="3">
    <source>
        <dbReference type="ARBA" id="ARBA00023082"/>
    </source>
</evidence>
<dbReference type="RefSeq" id="WP_184160945.1">
    <property type="nucleotide sequence ID" value="NZ_JACHLN010000001.1"/>
</dbReference>
<proteinExistence type="inferred from homology"/>
<gene>
    <name evidence="6" type="ORF">HNP52_000092</name>
</gene>
<dbReference type="InterPro" id="IPR014284">
    <property type="entry name" value="RNA_pol_sigma-70_dom"/>
</dbReference>
<dbReference type="InterPro" id="IPR013325">
    <property type="entry name" value="RNA_pol_sigma_r2"/>
</dbReference>
<dbReference type="Gene3D" id="1.10.10.10">
    <property type="entry name" value="Winged helix-like DNA-binding domain superfamily/Winged helix DNA-binding domain"/>
    <property type="match status" value="1"/>
</dbReference>
<keyword evidence="7" id="KW-1185">Reference proteome</keyword>
<accession>A0A7W7JX88</accession>
<dbReference type="InterPro" id="IPR036388">
    <property type="entry name" value="WH-like_DNA-bd_sf"/>
</dbReference>
<dbReference type="Pfam" id="PF08281">
    <property type="entry name" value="Sigma70_r4_2"/>
    <property type="match status" value="1"/>
</dbReference>
<evidence type="ECO:0000313" key="7">
    <source>
        <dbReference type="Proteomes" id="UP000575241"/>
    </source>
</evidence>
<dbReference type="SUPFAM" id="SSF88946">
    <property type="entry name" value="Sigma2 domain of RNA polymerase sigma factors"/>
    <property type="match status" value="1"/>
</dbReference>
<protein>
    <submittedName>
        <fullName evidence="6">RNA polymerase sigma-70 factor (ECF subfamily)</fullName>
    </submittedName>
</protein>
<comment type="similarity">
    <text evidence="1">Belongs to the sigma-70 factor family. ECF subfamily.</text>
</comment>
<dbReference type="InterPro" id="IPR039425">
    <property type="entry name" value="RNA_pol_sigma-70-like"/>
</dbReference>
<sequence length="190" mass="21833">MIDDDELNAWFVREVLPLERALTSYIRRNWRVPEDVAELRQDIYEHSLIGARRALPLNARAYVYTVARNHLINNAKRARIVPIDTMADLDAVHHDIDMFEAERALTARDELRLAKEGIDKLPPKCREIILLQKVDGMTDREAAASLGVSVETVRRQIKLGMKALFDHMAGGSGRIVRKRYPRRADREVLP</sequence>
<dbReference type="Proteomes" id="UP000575241">
    <property type="component" value="Unassembled WGS sequence"/>
</dbReference>
<dbReference type="InterPro" id="IPR013324">
    <property type="entry name" value="RNA_pol_sigma_r3/r4-like"/>
</dbReference>
<keyword evidence="2" id="KW-0805">Transcription regulation</keyword>
<dbReference type="SUPFAM" id="SSF88659">
    <property type="entry name" value="Sigma3 and sigma4 domains of RNA polymerase sigma factors"/>
    <property type="match status" value="1"/>
</dbReference>
<dbReference type="NCBIfam" id="TIGR02937">
    <property type="entry name" value="sigma70-ECF"/>
    <property type="match status" value="1"/>
</dbReference>
<dbReference type="GO" id="GO:0006352">
    <property type="term" value="P:DNA-templated transcription initiation"/>
    <property type="evidence" value="ECO:0007669"/>
    <property type="project" value="InterPro"/>
</dbReference>
<dbReference type="EMBL" id="JACHLN010000001">
    <property type="protein sequence ID" value="MBB4837041.1"/>
    <property type="molecule type" value="Genomic_DNA"/>
</dbReference>
<reference evidence="6 7" key="1">
    <citation type="submission" date="2020-08" db="EMBL/GenBank/DDBJ databases">
        <title>Functional genomics of gut bacteria from endangered species of beetles.</title>
        <authorList>
            <person name="Carlos-Shanley C."/>
        </authorList>
    </citation>
    <scope>NUCLEOTIDE SEQUENCE [LARGE SCALE GENOMIC DNA]</scope>
    <source>
        <strain evidence="6 7">S00224</strain>
    </source>
</reference>
<feature type="domain" description="RNA polymerase sigma factor 70 region 4 type 2" evidence="5">
    <location>
        <begin position="118"/>
        <end position="164"/>
    </location>
</feature>
<dbReference type="PANTHER" id="PTHR43133:SF63">
    <property type="entry name" value="RNA POLYMERASE SIGMA FACTOR FECI-RELATED"/>
    <property type="match status" value="1"/>
</dbReference>
<organism evidence="6 7">
    <name type="scientific">Sphingomonas kyeonggiensis</name>
    <dbReference type="NCBI Taxonomy" id="1268553"/>
    <lineage>
        <taxon>Bacteria</taxon>
        <taxon>Pseudomonadati</taxon>
        <taxon>Pseudomonadota</taxon>
        <taxon>Alphaproteobacteria</taxon>
        <taxon>Sphingomonadales</taxon>
        <taxon>Sphingomonadaceae</taxon>
        <taxon>Sphingomonas</taxon>
    </lineage>
</organism>
<evidence type="ECO:0000259" key="5">
    <source>
        <dbReference type="Pfam" id="PF08281"/>
    </source>
</evidence>
<evidence type="ECO:0000256" key="4">
    <source>
        <dbReference type="ARBA" id="ARBA00023163"/>
    </source>
</evidence>
<dbReference type="PANTHER" id="PTHR43133">
    <property type="entry name" value="RNA POLYMERASE ECF-TYPE SIGMA FACTO"/>
    <property type="match status" value="1"/>
</dbReference>
<dbReference type="InterPro" id="IPR013249">
    <property type="entry name" value="RNA_pol_sigma70_r4_t2"/>
</dbReference>
<evidence type="ECO:0000256" key="2">
    <source>
        <dbReference type="ARBA" id="ARBA00023015"/>
    </source>
</evidence>
<evidence type="ECO:0000313" key="6">
    <source>
        <dbReference type="EMBL" id="MBB4837041.1"/>
    </source>
</evidence>
<dbReference type="AlphaFoldDB" id="A0A7W7JX88"/>